<evidence type="ECO:0000256" key="6">
    <source>
        <dbReference type="ARBA" id="ARBA00023065"/>
    </source>
</evidence>
<keyword evidence="6" id="KW-0406">Ion transport</keyword>
<dbReference type="Proteomes" id="UP000215335">
    <property type="component" value="Unassembled WGS sequence"/>
</dbReference>
<evidence type="ECO:0000256" key="9">
    <source>
        <dbReference type="ARBA" id="ARBA00023180"/>
    </source>
</evidence>
<keyword evidence="5 12" id="KW-1133">Transmembrane helix</keyword>
<keyword evidence="11" id="KW-0407">Ion channel</keyword>
<organism evidence="14 15">
    <name type="scientific">Trichomalopsis sarcophagae</name>
    <dbReference type="NCBI Taxonomy" id="543379"/>
    <lineage>
        <taxon>Eukaryota</taxon>
        <taxon>Metazoa</taxon>
        <taxon>Ecdysozoa</taxon>
        <taxon>Arthropoda</taxon>
        <taxon>Hexapoda</taxon>
        <taxon>Insecta</taxon>
        <taxon>Pterygota</taxon>
        <taxon>Neoptera</taxon>
        <taxon>Endopterygota</taxon>
        <taxon>Hymenoptera</taxon>
        <taxon>Apocrita</taxon>
        <taxon>Proctotrupomorpha</taxon>
        <taxon>Chalcidoidea</taxon>
        <taxon>Pteromalidae</taxon>
        <taxon>Pteromalinae</taxon>
        <taxon>Trichomalopsis</taxon>
    </lineage>
</organism>
<feature type="domain" description="Ionotropic glutamate receptor C-terminal" evidence="13">
    <location>
        <begin position="49"/>
        <end position="248"/>
    </location>
</feature>
<evidence type="ECO:0000256" key="5">
    <source>
        <dbReference type="ARBA" id="ARBA00022989"/>
    </source>
</evidence>
<evidence type="ECO:0000256" key="7">
    <source>
        <dbReference type="ARBA" id="ARBA00023136"/>
    </source>
</evidence>
<dbReference type="InterPro" id="IPR015683">
    <property type="entry name" value="Ionotropic_Glu_rcpt"/>
</dbReference>
<protein>
    <recommendedName>
        <fullName evidence="13">Ionotropic glutamate receptor C-terminal domain-containing protein</fullName>
    </recommendedName>
</protein>
<comment type="caution">
    <text evidence="14">The sequence shown here is derived from an EMBL/GenBank/DDBJ whole genome shotgun (WGS) entry which is preliminary data.</text>
</comment>
<evidence type="ECO:0000256" key="3">
    <source>
        <dbReference type="ARBA" id="ARBA00022448"/>
    </source>
</evidence>
<dbReference type="GO" id="GO:0015276">
    <property type="term" value="F:ligand-gated monoatomic ion channel activity"/>
    <property type="evidence" value="ECO:0007669"/>
    <property type="project" value="InterPro"/>
</dbReference>
<evidence type="ECO:0000259" key="13">
    <source>
        <dbReference type="SMART" id="SM00079"/>
    </source>
</evidence>
<dbReference type="PANTHER" id="PTHR18966">
    <property type="entry name" value="IONOTROPIC GLUTAMATE RECEPTOR"/>
    <property type="match status" value="1"/>
</dbReference>
<dbReference type="SUPFAM" id="SSF53850">
    <property type="entry name" value="Periplasmic binding protein-like II"/>
    <property type="match status" value="1"/>
</dbReference>
<dbReference type="InterPro" id="IPR001320">
    <property type="entry name" value="Iontro_rcpt_C"/>
</dbReference>
<comment type="subcellular location">
    <subcellularLocation>
        <location evidence="1">Membrane</location>
        <topology evidence="1">Multi-pass membrane protein</topology>
    </subcellularLocation>
</comment>
<dbReference type="Pfam" id="PF10562">
    <property type="entry name" value="CaM_bdg_C0"/>
    <property type="match status" value="1"/>
</dbReference>
<dbReference type="FunFam" id="3.40.190.10:FF:000010">
    <property type="entry name" value="glutamate receptor ionotropic, NMDA 1 isoform X1"/>
    <property type="match status" value="1"/>
</dbReference>
<dbReference type="AlphaFoldDB" id="A0A232FN43"/>
<keyword evidence="10" id="KW-1071">Ligand-gated ion channel</keyword>
<accession>A0A232FN43</accession>
<gene>
    <name evidence="14" type="ORF">TSAR_013761</name>
</gene>
<keyword evidence="15" id="KW-1185">Reference proteome</keyword>
<evidence type="ECO:0000256" key="12">
    <source>
        <dbReference type="SAM" id="Phobius"/>
    </source>
</evidence>
<keyword evidence="8" id="KW-0675">Receptor</keyword>
<comment type="similarity">
    <text evidence="2">Belongs to the glutamate-gated ion channel (TC 1.A.10.1) family.</text>
</comment>
<keyword evidence="7 12" id="KW-0472">Membrane</keyword>
<feature type="transmembrane region" description="Helical" evidence="12">
    <location>
        <begin position="269"/>
        <end position="293"/>
    </location>
</feature>
<evidence type="ECO:0000313" key="14">
    <source>
        <dbReference type="EMBL" id="OXU31993.1"/>
    </source>
</evidence>
<dbReference type="InterPro" id="IPR018882">
    <property type="entry name" value="CaM-bd_C0_NMDA_rcpt_NR1"/>
</dbReference>
<sequence>MRKLLKLAITKSKCKLPSIYDKLKTQLHLIESLGVSMYTCSAMLFFLMEIKSSREQAEPSVDRAGKKNMQNLKANGVDIALELLTVKDARLDARQSIAKEKRKTDKGNWKLPGVDTCQTVTWASLRNTMENLTCATVKGSAVDMYFRRQVELSNMYRTMEANNYNTAEEAIRDVKIGKLMAFIWDSSRLEFEAAQDCELVTAGELFGRSGYGIGMQKRSPWVDAVTLAVLDFHESGFMESLDNYWILQGNVQQCEQFEKTPNTLGLKNMAGVFILVGAGIIGGIMLIIIEMAYKKHQIRKQKKIELARHAADKWRGTVEMRKTMRSSDPRPIHSNGITDAGTVSLKVDTVQKTSKINRSPGRAWPGDSDLRQICDYYENQTQIPTDSKYYVEASNLFV</sequence>
<dbReference type="SMART" id="SM00079">
    <property type="entry name" value="PBPe"/>
    <property type="match status" value="1"/>
</dbReference>
<reference evidence="14 15" key="1">
    <citation type="journal article" date="2017" name="Curr. Biol.">
        <title>The Evolution of Venom by Co-option of Single-Copy Genes.</title>
        <authorList>
            <person name="Martinson E.O."/>
            <person name="Mrinalini"/>
            <person name="Kelkar Y.D."/>
            <person name="Chang C.H."/>
            <person name="Werren J.H."/>
        </authorList>
    </citation>
    <scope>NUCLEOTIDE SEQUENCE [LARGE SCALE GENOMIC DNA]</scope>
    <source>
        <strain evidence="14 15">Alberta</strain>
        <tissue evidence="14">Whole body</tissue>
    </source>
</reference>
<evidence type="ECO:0000256" key="10">
    <source>
        <dbReference type="ARBA" id="ARBA00023286"/>
    </source>
</evidence>
<evidence type="ECO:0000256" key="2">
    <source>
        <dbReference type="ARBA" id="ARBA00008685"/>
    </source>
</evidence>
<dbReference type="EMBL" id="NNAY01000013">
    <property type="protein sequence ID" value="OXU31993.1"/>
    <property type="molecule type" value="Genomic_DNA"/>
</dbReference>
<keyword evidence="3" id="KW-0813">Transport</keyword>
<dbReference type="GO" id="GO:0016020">
    <property type="term" value="C:membrane"/>
    <property type="evidence" value="ECO:0007669"/>
    <property type="project" value="UniProtKB-SubCell"/>
</dbReference>
<proteinExistence type="inferred from homology"/>
<dbReference type="Gene3D" id="3.40.190.10">
    <property type="entry name" value="Periplasmic binding protein-like II"/>
    <property type="match status" value="1"/>
</dbReference>
<evidence type="ECO:0000256" key="11">
    <source>
        <dbReference type="ARBA" id="ARBA00023303"/>
    </source>
</evidence>
<evidence type="ECO:0000313" key="15">
    <source>
        <dbReference type="Proteomes" id="UP000215335"/>
    </source>
</evidence>
<dbReference type="STRING" id="543379.A0A232FN43"/>
<evidence type="ECO:0000256" key="8">
    <source>
        <dbReference type="ARBA" id="ARBA00023170"/>
    </source>
</evidence>
<evidence type="ECO:0000256" key="1">
    <source>
        <dbReference type="ARBA" id="ARBA00004141"/>
    </source>
</evidence>
<evidence type="ECO:0000256" key="4">
    <source>
        <dbReference type="ARBA" id="ARBA00022692"/>
    </source>
</evidence>
<name>A0A232FN43_9HYME</name>
<keyword evidence="4 12" id="KW-0812">Transmembrane</keyword>
<keyword evidence="9" id="KW-0325">Glycoprotein</keyword>
<dbReference type="OrthoDB" id="5984008at2759"/>